<feature type="signal peptide" evidence="2">
    <location>
        <begin position="1"/>
        <end position="21"/>
    </location>
</feature>
<evidence type="ECO:0000313" key="4">
    <source>
        <dbReference type="EMBL" id="GAA3711917.1"/>
    </source>
</evidence>
<keyword evidence="1" id="KW-0472">Membrane</keyword>
<proteinExistence type="predicted"/>
<dbReference type="Pfam" id="PF00691">
    <property type="entry name" value="OmpA"/>
    <property type="match status" value="1"/>
</dbReference>
<organism evidence="4 5">
    <name type="scientific">Microlunatus aurantiacus</name>
    <dbReference type="NCBI Taxonomy" id="446786"/>
    <lineage>
        <taxon>Bacteria</taxon>
        <taxon>Bacillati</taxon>
        <taxon>Actinomycetota</taxon>
        <taxon>Actinomycetes</taxon>
        <taxon>Propionibacteriales</taxon>
        <taxon>Propionibacteriaceae</taxon>
        <taxon>Microlunatus</taxon>
    </lineage>
</organism>
<reference evidence="5" key="1">
    <citation type="journal article" date="2019" name="Int. J. Syst. Evol. Microbiol.">
        <title>The Global Catalogue of Microorganisms (GCM) 10K type strain sequencing project: providing services to taxonomists for standard genome sequencing and annotation.</title>
        <authorList>
            <consortium name="The Broad Institute Genomics Platform"/>
            <consortium name="The Broad Institute Genome Sequencing Center for Infectious Disease"/>
            <person name="Wu L."/>
            <person name="Ma J."/>
        </authorList>
    </citation>
    <scope>NUCLEOTIDE SEQUENCE [LARGE SCALE GENOMIC DNA]</scope>
    <source>
        <strain evidence="5">JCM 16548</strain>
    </source>
</reference>
<dbReference type="InterPro" id="IPR036737">
    <property type="entry name" value="OmpA-like_sf"/>
</dbReference>
<evidence type="ECO:0000256" key="1">
    <source>
        <dbReference type="PROSITE-ProRule" id="PRU00473"/>
    </source>
</evidence>
<evidence type="ECO:0000313" key="5">
    <source>
        <dbReference type="Proteomes" id="UP001500051"/>
    </source>
</evidence>
<accession>A0ABP7E117</accession>
<feature type="chain" id="PRO_5046691216" description="OmpA-like domain-containing protein" evidence="2">
    <location>
        <begin position="22"/>
        <end position="371"/>
    </location>
</feature>
<keyword evidence="2" id="KW-0732">Signal</keyword>
<dbReference type="Proteomes" id="UP001500051">
    <property type="component" value="Unassembled WGS sequence"/>
</dbReference>
<dbReference type="EMBL" id="BAAAYX010000013">
    <property type="protein sequence ID" value="GAA3711917.1"/>
    <property type="molecule type" value="Genomic_DNA"/>
</dbReference>
<comment type="caution">
    <text evidence="4">The sequence shown here is derived from an EMBL/GenBank/DDBJ whole genome shotgun (WGS) entry which is preliminary data.</text>
</comment>
<dbReference type="SUPFAM" id="SSF103088">
    <property type="entry name" value="OmpA-like"/>
    <property type="match status" value="1"/>
</dbReference>
<dbReference type="PROSITE" id="PS51123">
    <property type="entry name" value="OMPA_2"/>
    <property type="match status" value="1"/>
</dbReference>
<protein>
    <recommendedName>
        <fullName evidence="3">OmpA-like domain-containing protein</fullName>
    </recommendedName>
</protein>
<feature type="domain" description="OmpA-like" evidence="3">
    <location>
        <begin position="254"/>
        <end position="371"/>
    </location>
</feature>
<evidence type="ECO:0000256" key="2">
    <source>
        <dbReference type="SAM" id="SignalP"/>
    </source>
</evidence>
<dbReference type="InterPro" id="IPR006665">
    <property type="entry name" value="OmpA-like"/>
</dbReference>
<evidence type="ECO:0000259" key="3">
    <source>
        <dbReference type="PROSITE" id="PS51123"/>
    </source>
</evidence>
<sequence>MTRTPRHLAACFLALPLALVAACGADQPTPTTEQTPAAPVQVKGTVVSTAVSSNEAQVAVPQPVAASWTSLGENGSGLEWVTVGGDGTTKTAEVDLAADPAAGATTVTDKINADAATADGRSVLAGLDAVASPAKTPVWVFSPLLDTEEPVDFRELAFDESPTSVIKAVKKADALPDLEGREVTFVVTPVAGEQTKLSKLQIGYQRAIWDGLAQAAGAKKVTFYDGTGTTPAAGTISPIPVPDPNADYASSDQGKTRTCTLPSPALFVADQPALIDKKATLKALKKCIGDLDSGTKITVEGHTAGSSGANNDFAKTLSTQRATEVAALLKELDVPAKNITEVVGYGSAKPLVKPGTDPRNRAVVVTFSTTE</sequence>
<dbReference type="PROSITE" id="PS51257">
    <property type="entry name" value="PROKAR_LIPOPROTEIN"/>
    <property type="match status" value="1"/>
</dbReference>
<gene>
    <name evidence="4" type="ORF">GCM10022204_33460</name>
</gene>
<dbReference type="RefSeq" id="WP_344813556.1">
    <property type="nucleotide sequence ID" value="NZ_BAAAYX010000013.1"/>
</dbReference>
<keyword evidence="5" id="KW-1185">Reference proteome</keyword>
<dbReference type="Gene3D" id="3.30.1330.60">
    <property type="entry name" value="OmpA-like domain"/>
    <property type="match status" value="1"/>
</dbReference>
<name>A0ABP7E117_9ACTN</name>